<reference evidence="1 2" key="1">
    <citation type="submission" date="2023-07" db="EMBL/GenBank/DDBJ databases">
        <title>Genomic Encyclopedia of Type Strains, Phase IV (KMG-IV): sequencing the most valuable type-strain genomes for metagenomic binning, comparative biology and taxonomic classification.</title>
        <authorList>
            <person name="Goeker M."/>
        </authorList>
    </citation>
    <scope>NUCLEOTIDE SEQUENCE [LARGE SCALE GENOMIC DNA]</scope>
    <source>
        <strain evidence="1 2">DSM 23948</strain>
    </source>
</reference>
<name>A0ABT9V8R0_9BACL</name>
<dbReference type="RefSeq" id="WP_307151792.1">
    <property type="nucleotide sequence ID" value="NZ_JAUSTU010000024.1"/>
</dbReference>
<dbReference type="Proteomes" id="UP001231362">
    <property type="component" value="Unassembled WGS sequence"/>
</dbReference>
<keyword evidence="2" id="KW-1185">Reference proteome</keyword>
<organism evidence="1 2">
    <name type="scientific">Anoxybacillus andreesenii</name>
    <dbReference type="NCBI Taxonomy" id="1325932"/>
    <lineage>
        <taxon>Bacteria</taxon>
        <taxon>Bacillati</taxon>
        <taxon>Bacillota</taxon>
        <taxon>Bacilli</taxon>
        <taxon>Bacillales</taxon>
        <taxon>Anoxybacillaceae</taxon>
        <taxon>Anoxybacillus</taxon>
    </lineage>
</organism>
<proteinExistence type="predicted"/>
<gene>
    <name evidence="1" type="ORF">J2S07_003654</name>
</gene>
<comment type="caution">
    <text evidence="1">The sequence shown here is derived from an EMBL/GenBank/DDBJ whole genome shotgun (WGS) entry which is preliminary data.</text>
</comment>
<evidence type="ECO:0000313" key="1">
    <source>
        <dbReference type="EMBL" id="MDQ0157325.1"/>
    </source>
</evidence>
<evidence type="ECO:0000313" key="2">
    <source>
        <dbReference type="Proteomes" id="UP001231362"/>
    </source>
</evidence>
<dbReference type="EMBL" id="JAUSTU010000024">
    <property type="protein sequence ID" value="MDQ0157325.1"/>
    <property type="molecule type" value="Genomic_DNA"/>
</dbReference>
<accession>A0ABT9V8R0</accession>
<protein>
    <submittedName>
        <fullName evidence="1">Uncharacterized protein</fullName>
    </submittedName>
</protein>
<sequence>MHITTYIELENQEVEEITEAKMIFATEQVNEHIIETCVEGFERSDTGEKMSSEEGIQMVFDHLKKKGIIPNGVEDFSFEMPSCERLKNSEHEEDLPQNVVITYVVA</sequence>